<accession>A0A427ARD7</accession>
<proteinExistence type="predicted"/>
<evidence type="ECO:0000313" key="3">
    <source>
        <dbReference type="Proteomes" id="UP000287651"/>
    </source>
</evidence>
<organism evidence="2 3">
    <name type="scientific">Ensete ventricosum</name>
    <name type="common">Abyssinian banana</name>
    <name type="synonym">Musa ensete</name>
    <dbReference type="NCBI Taxonomy" id="4639"/>
    <lineage>
        <taxon>Eukaryota</taxon>
        <taxon>Viridiplantae</taxon>
        <taxon>Streptophyta</taxon>
        <taxon>Embryophyta</taxon>
        <taxon>Tracheophyta</taxon>
        <taxon>Spermatophyta</taxon>
        <taxon>Magnoliopsida</taxon>
        <taxon>Liliopsida</taxon>
        <taxon>Zingiberales</taxon>
        <taxon>Musaceae</taxon>
        <taxon>Ensete</taxon>
    </lineage>
</organism>
<evidence type="ECO:0000313" key="2">
    <source>
        <dbReference type="EMBL" id="RRT78819.1"/>
    </source>
</evidence>
<dbReference type="Proteomes" id="UP000287651">
    <property type="component" value="Unassembled WGS sequence"/>
</dbReference>
<feature type="region of interest" description="Disordered" evidence="1">
    <location>
        <begin position="1"/>
        <end position="79"/>
    </location>
</feature>
<gene>
    <name evidence="2" type="ORF">B296_00013324</name>
</gene>
<dbReference type="AlphaFoldDB" id="A0A427ARD7"/>
<dbReference type="EMBL" id="AMZH03001577">
    <property type="protein sequence ID" value="RRT78819.1"/>
    <property type="molecule type" value="Genomic_DNA"/>
</dbReference>
<feature type="compositionally biased region" description="Basic and acidic residues" evidence="1">
    <location>
        <begin position="55"/>
        <end position="75"/>
    </location>
</feature>
<protein>
    <submittedName>
        <fullName evidence="2">Uncharacterized protein</fullName>
    </submittedName>
</protein>
<reference evidence="2 3" key="1">
    <citation type="journal article" date="2014" name="Agronomy (Basel)">
        <title>A Draft Genome Sequence for Ensete ventricosum, the Drought-Tolerant Tree Against Hunger.</title>
        <authorList>
            <person name="Harrison J."/>
            <person name="Moore K.A."/>
            <person name="Paszkiewicz K."/>
            <person name="Jones T."/>
            <person name="Grant M."/>
            <person name="Ambacheew D."/>
            <person name="Muzemil S."/>
            <person name="Studholme D.J."/>
        </authorList>
    </citation>
    <scope>NUCLEOTIDE SEQUENCE [LARGE SCALE GENOMIC DNA]</scope>
</reference>
<comment type="caution">
    <text evidence="2">The sequence shown here is derived from an EMBL/GenBank/DDBJ whole genome shotgun (WGS) entry which is preliminary data.</text>
</comment>
<name>A0A427ARD7_ENSVE</name>
<evidence type="ECO:0000256" key="1">
    <source>
        <dbReference type="SAM" id="MobiDB-lite"/>
    </source>
</evidence>
<sequence>MNKYQPNSRDKHPKNRTLCTSGESLDHSGPPASEIPEDILRSPRIVIHRTPFHSHRADRPRTPKPRLNERTTQKEKSKKVTVLGFRVRVSGRQIEGDVGFPPLRALRVALTRSSLQRKKQPWGVDSTLPLDTEIDISTATVNSHHWVGPRISLDNISGGARRRPKVNSPAHVFCSDHKNTRRLRRKVLEEEEIRELQKLESSDGIRVHARIKFIQLQWGRNGNSKKNAVAADYLERYLFREIARDGGGIRRPERKMVGSWRYLWLFRRRCRGLARRSPKGSYLA</sequence>